<feature type="transmembrane region" description="Helical" evidence="6">
    <location>
        <begin position="414"/>
        <end position="431"/>
    </location>
</feature>
<evidence type="ECO:0000256" key="3">
    <source>
        <dbReference type="ARBA" id="ARBA00022692"/>
    </source>
</evidence>
<dbReference type="PANTHER" id="PTHR42770:SF7">
    <property type="entry name" value="MEMBRANE PROTEIN"/>
    <property type="match status" value="1"/>
</dbReference>
<keyword evidence="2" id="KW-1003">Cell membrane</keyword>
<proteinExistence type="predicted"/>
<evidence type="ECO:0000256" key="2">
    <source>
        <dbReference type="ARBA" id="ARBA00022475"/>
    </source>
</evidence>
<feature type="transmembrane region" description="Helical" evidence="6">
    <location>
        <begin position="447"/>
        <end position="465"/>
    </location>
</feature>
<evidence type="ECO:0000313" key="7">
    <source>
        <dbReference type="EMBL" id="PYF42195.1"/>
    </source>
</evidence>
<keyword evidence="4 6" id="KW-1133">Transmembrane helix</keyword>
<feature type="transmembrane region" description="Helical" evidence="6">
    <location>
        <begin position="358"/>
        <end position="386"/>
    </location>
</feature>
<gene>
    <name evidence="7" type="ORF">BCF88_1151</name>
</gene>
<comment type="subcellular location">
    <subcellularLocation>
        <location evidence="1">Cell membrane</location>
        <topology evidence="1">Multi-pass membrane protein</topology>
    </subcellularLocation>
</comment>
<feature type="transmembrane region" description="Helical" evidence="6">
    <location>
        <begin position="305"/>
        <end position="323"/>
    </location>
</feature>
<feature type="transmembrane region" description="Helical" evidence="6">
    <location>
        <begin position="48"/>
        <end position="71"/>
    </location>
</feature>
<evidence type="ECO:0000256" key="6">
    <source>
        <dbReference type="SAM" id="Phobius"/>
    </source>
</evidence>
<feature type="transmembrane region" description="Helical" evidence="6">
    <location>
        <begin position="144"/>
        <end position="162"/>
    </location>
</feature>
<dbReference type="GO" id="GO:0022857">
    <property type="term" value="F:transmembrane transporter activity"/>
    <property type="evidence" value="ECO:0007669"/>
    <property type="project" value="InterPro"/>
</dbReference>
<name>A0A318UBK1_9BACT</name>
<dbReference type="PIRSF" id="PIRSF006060">
    <property type="entry name" value="AA_transporter"/>
    <property type="match status" value="1"/>
</dbReference>
<dbReference type="EMBL" id="QKLP01000015">
    <property type="protein sequence ID" value="PYF42195.1"/>
    <property type="molecule type" value="Genomic_DNA"/>
</dbReference>
<evidence type="ECO:0000256" key="4">
    <source>
        <dbReference type="ARBA" id="ARBA00022989"/>
    </source>
</evidence>
<feature type="transmembrane region" description="Helical" evidence="6">
    <location>
        <begin position="174"/>
        <end position="196"/>
    </location>
</feature>
<dbReference type="Pfam" id="PF13520">
    <property type="entry name" value="AA_permease_2"/>
    <property type="match status" value="1"/>
</dbReference>
<dbReference type="RefSeq" id="WP_110858467.1">
    <property type="nucleotide sequence ID" value="NZ_LS991949.1"/>
</dbReference>
<accession>A0A318UBK1</accession>
<protein>
    <submittedName>
        <fullName evidence="7">Amino acid transporter</fullName>
    </submittedName>
</protein>
<dbReference type="Proteomes" id="UP000247715">
    <property type="component" value="Unassembled WGS sequence"/>
</dbReference>
<evidence type="ECO:0000313" key="8">
    <source>
        <dbReference type="Proteomes" id="UP000247715"/>
    </source>
</evidence>
<feature type="transmembrane region" description="Helical" evidence="6">
    <location>
        <begin position="222"/>
        <end position="242"/>
    </location>
</feature>
<feature type="transmembrane region" description="Helical" evidence="6">
    <location>
        <begin position="263"/>
        <end position="285"/>
    </location>
</feature>
<dbReference type="InterPro" id="IPR050367">
    <property type="entry name" value="APC_superfamily"/>
</dbReference>
<evidence type="ECO:0000256" key="5">
    <source>
        <dbReference type="ARBA" id="ARBA00023136"/>
    </source>
</evidence>
<dbReference type="GO" id="GO:0005886">
    <property type="term" value="C:plasma membrane"/>
    <property type="evidence" value="ECO:0007669"/>
    <property type="project" value="UniProtKB-SubCell"/>
</dbReference>
<comment type="caution">
    <text evidence="7">The sequence shown here is derived from an EMBL/GenBank/DDBJ whole genome shotgun (WGS) entry which is preliminary data.</text>
</comment>
<dbReference type="InterPro" id="IPR002293">
    <property type="entry name" value="AA/rel_permease1"/>
</dbReference>
<dbReference type="AlphaFoldDB" id="A0A318UBK1"/>
<feature type="transmembrane region" description="Helical" evidence="6">
    <location>
        <begin position="105"/>
        <end position="124"/>
    </location>
</feature>
<keyword evidence="3 6" id="KW-0812">Transmembrane</keyword>
<evidence type="ECO:0000256" key="1">
    <source>
        <dbReference type="ARBA" id="ARBA00004651"/>
    </source>
</evidence>
<feature type="transmembrane region" description="Helical" evidence="6">
    <location>
        <begin position="485"/>
        <end position="508"/>
    </location>
</feature>
<dbReference type="PANTHER" id="PTHR42770">
    <property type="entry name" value="AMINO ACID TRANSPORTER-RELATED"/>
    <property type="match status" value="1"/>
</dbReference>
<keyword evidence="5 6" id="KW-0472">Membrane</keyword>
<sequence length="556" mass="60739">MAEEQMVVTSNPKKKIGFFAAILVVIGSTIGVGIFLRAKSVLENSAGNIALAIAVWLIAGFAVITLALALVEVASGRNDNLGMIGWSKAFNTLAIYKANKFFMTYLYLPLTYFFMPYYVIVQFQDAVIVFGGPSNFGSVSAGAPWFYFAIGLALTVWMLFSAGLSSRAGNIQNLIITSVKFIPLVAIVVVGFIFFAQRIQEGQQFWKPITIDELFKKNSTSFLGLTPVLGIFGSLAGIFFAFDGVYVSAGIQSEMKNPEKTPAALFVGLLSMTIIYIVIALAMSLGAKSGGFNDFGDLLKNKGHGWAFGVINLFIAIGILGVLNGFSMWATRFVEDLVKEGEIYIPAKVYRYMKNSNIPIVGTLFCLILSVPLSLILTIIGAYAYAETTWAGTDGDYGQNIAKLLSFSDLMADWMAVFAFAFIAMAIVGVLENRKKNFIAVEKNKHTIWAGSVAVILVMLTLLFKMIDPFISLGLSINQKAKTEIIGYAATSGLFVVYLIIMFALTPLEKKVALSRKVKLENTLSETSIMDEEKIANIREAQELNELVLKSFETAR</sequence>
<reference evidence="7 8" key="1">
    <citation type="submission" date="2018-06" db="EMBL/GenBank/DDBJ databases">
        <title>Genomic Encyclopedia of Archaeal and Bacterial Type Strains, Phase II (KMG-II): from individual species to whole genera.</title>
        <authorList>
            <person name="Goeker M."/>
        </authorList>
    </citation>
    <scope>NUCLEOTIDE SEQUENCE [LARGE SCALE GENOMIC DNA]</scope>
    <source>
        <strain evidence="7 8">ATCC 29103</strain>
    </source>
</reference>
<organism evidence="7 8">
    <name type="scientific">Metamycoplasma alkalescens</name>
    <dbReference type="NCBI Taxonomy" id="45363"/>
    <lineage>
        <taxon>Bacteria</taxon>
        <taxon>Bacillati</taxon>
        <taxon>Mycoplasmatota</taxon>
        <taxon>Mycoplasmoidales</taxon>
        <taxon>Metamycoplasmataceae</taxon>
        <taxon>Metamycoplasma</taxon>
    </lineage>
</organism>
<dbReference type="Gene3D" id="1.20.1740.10">
    <property type="entry name" value="Amino acid/polyamine transporter I"/>
    <property type="match status" value="1"/>
</dbReference>
<feature type="transmembrane region" description="Helical" evidence="6">
    <location>
        <begin position="16"/>
        <end position="36"/>
    </location>
</feature>